<keyword evidence="3" id="KW-0378">Hydrolase</keyword>
<keyword evidence="4" id="KW-0548">Nucleotidyltransferase</keyword>
<dbReference type="GO" id="GO:0003964">
    <property type="term" value="F:RNA-directed DNA polymerase activity"/>
    <property type="evidence" value="ECO:0007669"/>
    <property type="project" value="UniProtKB-KW"/>
</dbReference>
<dbReference type="Gene3D" id="3.30.70.270">
    <property type="match status" value="2"/>
</dbReference>
<feature type="domain" description="Reverse transcriptase" evidence="5">
    <location>
        <begin position="1"/>
        <end position="115"/>
    </location>
</feature>
<dbReference type="GO" id="GO:0004519">
    <property type="term" value="F:endonuclease activity"/>
    <property type="evidence" value="ECO:0007669"/>
    <property type="project" value="UniProtKB-KW"/>
</dbReference>
<dbReference type="InterPro" id="IPR043128">
    <property type="entry name" value="Rev_trsase/Diguanyl_cyclase"/>
</dbReference>
<gene>
    <name evidence="6" type="primary">Acey_s0802.g2424</name>
    <name evidence="6" type="ORF">Y032_0802g2424</name>
</gene>
<evidence type="ECO:0000256" key="3">
    <source>
        <dbReference type="ARBA" id="ARBA00022759"/>
    </source>
</evidence>
<dbReference type="Pfam" id="PF00078">
    <property type="entry name" value="RVT_1"/>
    <property type="match status" value="1"/>
</dbReference>
<dbReference type="FunFam" id="3.30.70.270:FF:000020">
    <property type="entry name" value="Transposon Tf2-6 polyprotein-like Protein"/>
    <property type="match status" value="1"/>
</dbReference>
<keyword evidence="4" id="KW-0808">Transferase</keyword>
<dbReference type="EC" id="2.7.7.49" evidence="1"/>
<dbReference type="AlphaFoldDB" id="A0A016WBV7"/>
<evidence type="ECO:0000313" key="7">
    <source>
        <dbReference type="Proteomes" id="UP000024635"/>
    </source>
</evidence>
<dbReference type="CDD" id="cd09274">
    <property type="entry name" value="RNase_HI_RT_Ty3"/>
    <property type="match status" value="1"/>
</dbReference>
<keyword evidence="2" id="KW-0540">Nuclease</keyword>
<keyword evidence="4" id="KW-0695">RNA-directed DNA polymerase</keyword>
<dbReference type="CDD" id="cd01647">
    <property type="entry name" value="RT_LTR"/>
    <property type="match status" value="1"/>
</dbReference>
<dbReference type="EMBL" id="JARK01000402">
    <property type="protein sequence ID" value="EYC37334.1"/>
    <property type="molecule type" value="Genomic_DNA"/>
</dbReference>
<evidence type="ECO:0000256" key="1">
    <source>
        <dbReference type="ARBA" id="ARBA00012493"/>
    </source>
</evidence>
<dbReference type="FunFam" id="3.30.70.270:FF:000003">
    <property type="entry name" value="Transposon Ty3-G Gag-Pol polyprotein"/>
    <property type="match status" value="1"/>
</dbReference>
<dbReference type="Gene3D" id="3.10.20.370">
    <property type="match status" value="1"/>
</dbReference>
<dbReference type="InterPro" id="IPR051320">
    <property type="entry name" value="Viral_Replic_Matur_Polypro"/>
</dbReference>
<dbReference type="FunFam" id="3.10.20.370:FF:000001">
    <property type="entry name" value="Retrovirus-related Pol polyprotein from transposon 17.6-like protein"/>
    <property type="match status" value="1"/>
</dbReference>
<dbReference type="InterPro" id="IPR041577">
    <property type="entry name" value="RT_RNaseH_2"/>
</dbReference>
<keyword evidence="7" id="KW-1185">Reference proteome</keyword>
<dbReference type="Pfam" id="PF17919">
    <property type="entry name" value="RT_RNaseH_2"/>
    <property type="match status" value="1"/>
</dbReference>
<name>A0A016WBV7_9BILA</name>
<reference evidence="7" key="1">
    <citation type="journal article" date="2015" name="Nat. Genet.">
        <title>The genome and transcriptome of the zoonotic hookworm Ancylostoma ceylanicum identify infection-specific gene families.</title>
        <authorList>
            <person name="Schwarz E.M."/>
            <person name="Hu Y."/>
            <person name="Antoshechkin I."/>
            <person name="Miller M.M."/>
            <person name="Sternberg P.W."/>
            <person name="Aroian R.V."/>
        </authorList>
    </citation>
    <scope>NUCLEOTIDE SEQUENCE</scope>
    <source>
        <strain evidence="7">HY135</strain>
    </source>
</reference>
<dbReference type="InterPro" id="IPR000477">
    <property type="entry name" value="RT_dom"/>
</dbReference>
<sequence>MASGYWQIRLSEDAKQKSAFTTSEGLFQFAVLPFGLCTSPAVFQRMMDRVLEELDVKDDEVFVYIDDILIATETVPRHYEIMEKVFEAMRKANLRLKPQKCKFLRKEVSFLGHLINEQGVQTDPEKIKKIADYPTPKCIAELRTFLGMASYYRKFIMGFSKIAKCLYNLTSPKTPWKWCKDEVDAFEKLKQAMVQAPILAQPNVEEARNGSKSFITYTDASTGGLGAVLCQEGSDRMLHPLFFASKGLTKAEKNYHITDLEALAVVFALKKFHFFIYGLPSVVRTDHQSLTRGQMFRQEF</sequence>
<evidence type="ECO:0000256" key="2">
    <source>
        <dbReference type="ARBA" id="ARBA00022722"/>
    </source>
</evidence>
<dbReference type="Proteomes" id="UP000024635">
    <property type="component" value="Unassembled WGS sequence"/>
</dbReference>
<evidence type="ECO:0000259" key="5">
    <source>
        <dbReference type="PROSITE" id="PS50878"/>
    </source>
</evidence>
<comment type="caution">
    <text evidence="6">The sequence shown here is derived from an EMBL/GenBank/DDBJ whole genome shotgun (WGS) entry which is preliminary data.</text>
</comment>
<organism evidence="6 7">
    <name type="scientific">Ancylostoma ceylanicum</name>
    <dbReference type="NCBI Taxonomy" id="53326"/>
    <lineage>
        <taxon>Eukaryota</taxon>
        <taxon>Metazoa</taxon>
        <taxon>Ecdysozoa</taxon>
        <taxon>Nematoda</taxon>
        <taxon>Chromadorea</taxon>
        <taxon>Rhabditida</taxon>
        <taxon>Rhabditina</taxon>
        <taxon>Rhabditomorpha</taxon>
        <taxon>Strongyloidea</taxon>
        <taxon>Ancylostomatidae</taxon>
        <taxon>Ancylostomatinae</taxon>
        <taxon>Ancylostoma</taxon>
    </lineage>
</organism>
<dbReference type="InterPro" id="IPR043502">
    <property type="entry name" value="DNA/RNA_pol_sf"/>
</dbReference>
<dbReference type="PANTHER" id="PTHR33064">
    <property type="entry name" value="POL PROTEIN"/>
    <property type="match status" value="1"/>
</dbReference>
<dbReference type="Gene3D" id="3.10.10.10">
    <property type="entry name" value="HIV Type 1 Reverse Transcriptase, subunit A, domain 1"/>
    <property type="match status" value="1"/>
</dbReference>
<protein>
    <recommendedName>
        <fullName evidence="1">RNA-directed DNA polymerase</fullName>
        <ecNumber evidence="1">2.7.7.49</ecNumber>
    </recommendedName>
</protein>
<dbReference type="OrthoDB" id="5853073at2759"/>
<dbReference type="PANTHER" id="PTHR33064:SF37">
    <property type="entry name" value="RIBONUCLEASE H"/>
    <property type="match status" value="1"/>
</dbReference>
<keyword evidence="3" id="KW-0255">Endonuclease</keyword>
<dbReference type="PROSITE" id="PS50878">
    <property type="entry name" value="RT_POL"/>
    <property type="match status" value="1"/>
</dbReference>
<dbReference type="STRING" id="53326.A0A016WBV7"/>
<evidence type="ECO:0000256" key="4">
    <source>
        <dbReference type="ARBA" id="ARBA00022918"/>
    </source>
</evidence>
<dbReference type="SUPFAM" id="SSF56672">
    <property type="entry name" value="DNA/RNA polymerases"/>
    <property type="match status" value="1"/>
</dbReference>
<proteinExistence type="predicted"/>
<accession>A0A016WBV7</accession>
<evidence type="ECO:0000313" key="6">
    <source>
        <dbReference type="EMBL" id="EYC37334.1"/>
    </source>
</evidence>